<dbReference type="Pfam" id="PF19676">
    <property type="entry name" value="DUF6178"/>
    <property type="match status" value="1"/>
</dbReference>
<accession>A0A9W6FYK6</accession>
<dbReference type="EMBL" id="BSDS01000001">
    <property type="protein sequence ID" value="GLI37173.1"/>
    <property type="molecule type" value="Genomic_DNA"/>
</dbReference>
<comment type="caution">
    <text evidence="1">The sequence shown here is derived from an EMBL/GenBank/DDBJ whole genome shotgun (WGS) entry which is preliminary data.</text>
</comment>
<dbReference type="RefSeq" id="WP_214186806.1">
    <property type="nucleotide sequence ID" value="NZ_BSDS01000001.1"/>
</dbReference>
<reference evidence="1" key="1">
    <citation type="submission" date="2022-12" db="EMBL/GenBank/DDBJ databases">
        <title>Reference genome sequencing for broad-spectrum identification of bacterial and archaeal isolates by mass spectrometry.</title>
        <authorList>
            <person name="Sekiguchi Y."/>
            <person name="Tourlousse D.M."/>
        </authorList>
    </citation>
    <scope>NUCLEOTIDE SEQUENCE</scope>
    <source>
        <strain evidence="1">H2</strain>
    </source>
</reference>
<name>A0A9W6FYK6_9BACT</name>
<proteinExistence type="predicted"/>
<organism evidence="1 2">
    <name type="scientific">Geobacter hydrogenophilus</name>
    <dbReference type="NCBI Taxonomy" id="40983"/>
    <lineage>
        <taxon>Bacteria</taxon>
        <taxon>Pseudomonadati</taxon>
        <taxon>Thermodesulfobacteriota</taxon>
        <taxon>Desulfuromonadia</taxon>
        <taxon>Geobacterales</taxon>
        <taxon>Geobacteraceae</taxon>
        <taxon>Geobacter</taxon>
    </lineage>
</organism>
<dbReference type="AlphaFoldDB" id="A0A9W6FYK6"/>
<evidence type="ECO:0000313" key="1">
    <source>
        <dbReference type="EMBL" id="GLI37173.1"/>
    </source>
</evidence>
<protein>
    <submittedName>
        <fullName evidence="1">Uncharacterized protein</fullName>
    </submittedName>
</protein>
<gene>
    <name evidence="1" type="ORF">GHYDROH2_06740</name>
</gene>
<evidence type="ECO:0000313" key="2">
    <source>
        <dbReference type="Proteomes" id="UP001144352"/>
    </source>
</evidence>
<keyword evidence="2" id="KW-1185">Reference proteome</keyword>
<dbReference type="Proteomes" id="UP001144352">
    <property type="component" value="Unassembled WGS sequence"/>
</dbReference>
<dbReference type="InterPro" id="IPR045750">
    <property type="entry name" value="DUF6178"/>
</dbReference>
<sequence>MGNNDTIATLRELPAKQQMDLILADPEAKSLARSLPEQELYWLIKEIGETDAMGLWELASPEQRTFILDMELWDKWNFTADKSYEWLGYLLEAGEEVVAEQLPHLDLELLLLMLEKEISVGGGIGELLPDEERTADWDHTFDNLYFITFKNDKHARAVGSFLDIVYRTNHELYLGIMEGVKSEVEDELEELAFRFRSGRLADLGFPEQEEAQSLYARIDPASFVLEGGKELFPAAVHRHLPARPGAAESLLGRLLARPGADEINQELTYLVNSALVVDGTALHDREAMLAIFERVHGYLNIALEFLARNDEEKAAAILAGERLKRLFRLGFSIVMDLPKQARGLTSDDYATGKALRALAATPPRYYRAFDPDGVDGFREFREMADVERLREFLARV</sequence>